<dbReference type="SUPFAM" id="SSF50630">
    <property type="entry name" value="Acid proteases"/>
    <property type="match status" value="1"/>
</dbReference>
<name>A0A151RAL4_CAJCA</name>
<dbReference type="AlphaFoldDB" id="A0A151RAL4"/>
<proteinExistence type="predicted"/>
<dbReference type="Pfam" id="PF13650">
    <property type="entry name" value="Asp_protease_2"/>
    <property type="match status" value="1"/>
</dbReference>
<sequence length="66" mass="7435">MKFQGSINGLLVQVLLDSGSSDNFLQPRIAHSLKLPIEPIPQFQVLVGNGTKEAMLREYLRSTWNH</sequence>
<keyword evidence="2" id="KW-1185">Reference proteome</keyword>
<dbReference type="Gramene" id="C.cajan_36194.t">
    <property type="protein sequence ID" value="C.cajan_36194.t.cds1"/>
    <property type="gene ID" value="C.cajan_36194"/>
</dbReference>
<gene>
    <name evidence="1" type="ORF">KK1_039146</name>
</gene>
<evidence type="ECO:0000313" key="1">
    <source>
        <dbReference type="EMBL" id="KYP39523.1"/>
    </source>
</evidence>
<reference evidence="1" key="1">
    <citation type="journal article" date="2012" name="Nat. Biotechnol.">
        <title>Draft genome sequence of pigeonpea (Cajanus cajan), an orphan legume crop of resource-poor farmers.</title>
        <authorList>
            <person name="Varshney R.K."/>
            <person name="Chen W."/>
            <person name="Li Y."/>
            <person name="Bharti A.K."/>
            <person name="Saxena R.K."/>
            <person name="Schlueter J.A."/>
            <person name="Donoghue M.T."/>
            <person name="Azam S."/>
            <person name="Fan G."/>
            <person name="Whaley A.M."/>
            <person name="Farmer A.D."/>
            <person name="Sheridan J."/>
            <person name="Iwata A."/>
            <person name="Tuteja R."/>
            <person name="Penmetsa R.V."/>
            <person name="Wu W."/>
            <person name="Upadhyaya H.D."/>
            <person name="Yang S.P."/>
            <person name="Shah T."/>
            <person name="Saxena K.B."/>
            <person name="Michael T."/>
            <person name="McCombie W.R."/>
            <person name="Yang B."/>
            <person name="Zhang G."/>
            <person name="Yang H."/>
            <person name="Wang J."/>
            <person name="Spillane C."/>
            <person name="Cook D.R."/>
            <person name="May G.D."/>
            <person name="Xu X."/>
            <person name="Jackson S.A."/>
        </authorList>
    </citation>
    <scope>NUCLEOTIDE SEQUENCE [LARGE SCALE GENOMIC DNA]</scope>
</reference>
<dbReference type="EMBL" id="KQ483900">
    <property type="protein sequence ID" value="KYP39523.1"/>
    <property type="molecule type" value="Genomic_DNA"/>
</dbReference>
<dbReference type="Gene3D" id="2.40.70.10">
    <property type="entry name" value="Acid Proteases"/>
    <property type="match status" value="1"/>
</dbReference>
<dbReference type="Proteomes" id="UP000075243">
    <property type="component" value="Unassembled WGS sequence"/>
</dbReference>
<dbReference type="CDD" id="cd00303">
    <property type="entry name" value="retropepsin_like"/>
    <property type="match status" value="1"/>
</dbReference>
<evidence type="ECO:0000313" key="2">
    <source>
        <dbReference type="Proteomes" id="UP000075243"/>
    </source>
</evidence>
<dbReference type="InterPro" id="IPR021109">
    <property type="entry name" value="Peptidase_aspartic_dom_sf"/>
</dbReference>
<organism evidence="1 2">
    <name type="scientific">Cajanus cajan</name>
    <name type="common">Pigeon pea</name>
    <name type="synonym">Cajanus indicus</name>
    <dbReference type="NCBI Taxonomy" id="3821"/>
    <lineage>
        <taxon>Eukaryota</taxon>
        <taxon>Viridiplantae</taxon>
        <taxon>Streptophyta</taxon>
        <taxon>Embryophyta</taxon>
        <taxon>Tracheophyta</taxon>
        <taxon>Spermatophyta</taxon>
        <taxon>Magnoliopsida</taxon>
        <taxon>eudicotyledons</taxon>
        <taxon>Gunneridae</taxon>
        <taxon>Pentapetalae</taxon>
        <taxon>rosids</taxon>
        <taxon>fabids</taxon>
        <taxon>Fabales</taxon>
        <taxon>Fabaceae</taxon>
        <taxon>Papilionoideae</taxon>
        <taxon>50 kb inversion clade</taxon>
        <taxon>NPAAA clade</taxon>
        <taxon>indigoferoid/millettioid clade</taxon>
        <taxon>Phaseoleae</taxon>
        <taxon>Cajanus</taxon>
    </lineage>
</organism>
<protein>
    <submittedName>
        <fullName evidence="1">Uncharacterized protein</fullName>
    </submittedName>
</protein>
<accession>A0A151RAL4</accession>